<reference evidence="1 2" key="1">
    <citation type="submission" date="2016-06" db="EMBL/GenBank/DDBJ databases">
        <authorList>
            <person name="Kjaerup R.B."/>
            <person name="Dalgaard T.S."/>
            <person name="Juul-Madsen H.R."/>
        </authorList>
    </citation>
    <scope>NUCLEOTIDE SEQUENCE [LARGE SCALE GENOMIC DNA]</scope>
    <source>
        <strain evidence="1 2">E1334</strain>
    </source>
</reference>
<organism evidence="1 2">
    <name type="scientific">Mycobacterium colombiense</name>
    <dbReference type="NCBI Taxonomy" id="339268"/>
    <lineage>
        <taxon>Bacteria</taxon>
        <taxon>Bacillati</taxon>
        <taxon>Actinomycetota</taxon>
        <taxon>Actinomycetes</taxon>
        <taxon>Mycobacteriales</taxon>
        <taxon>Mycobacteriaceae</taxon>
        <taxon>Mycobacterium</taxon>
        <taxon>Mycobacterium avium complex (MAC)</taxon>
    </lineage>
</organism>
<proteinExistence type="predicted"/>
<dbReference type="RefSeq" id="WP_065030775.1">
    <property type="nucleotide sequence ID" value="NZ_LZKI01000177.1"/>
</dbReference>
<dbReference type="InterPro" id="IPR029068">
    <property type="entry name" value="Glyas_Bleomycin-R_OHBP_Dase"/>
</dbReference>
<dbReference type="EMBL" id="LZKI01000177">
    <property type="protein sequence ID" value="OBI36251.1"/>
    <property type="molecule type" value="Genomic_DNA"/>
</dbReference>
<evidence type="ECO:0008006" key="3">
    <source>
        <dbReference type="Google" id="ProtNLM"/>
    </source>
</evidence>
<evidence type="ECO:0000313" key="1">
    <source>
        <dbReference type="EMBL" id="OBI36251.1"/>
    </source>
</evidence>
<evidence type="ECO:0000313" key="2">
    <source>
        <dbReference type="Proteomes" id="UP000091846"/>
    </source>
</evidence>
<gene>
    <name evidence="1" type="ORF">A5708_08430</name>
</gene>
<comment type="caution">
    <text evidence="1">The sequence shown here is derived from an EMBL/GenBank/DDBJ whole genome shotgun (WGS) entry which is preliminary data.</text>
</comment>
<protein>
    <recommendedName>
        <fullName evidence="3">VOC domain-containing protein</fullName>
    </recommendedName>
</protein>
<name>A0A1A2YGT9_9MYCO</name>
<dbReference type="AlphaFoldDB" id="A0A1A2YGT9"/>
<dbReference type="Proteomes" id="UP000091846">
    <property type="component" value="Unassembled WGS sequence"/>
</dbReference>
<dbReference type="SUPFAM" id="SSF54593">
    <property type="entry name" value="Glyoxalase/Bleomycin resistance protein/Dihydroxybiphenyl dioxygenase"/>
    <property type="match status" value="1"/>
</dbReference>
<accession>A0A1A2YGT9</accession>
<sequence>MPDEPAAPSLHHVVFAVAPERHATAVQMFSDLGFVFEPLRLAELGLDIHLDWSRGIELISPIPGSTGEVAVSVTEFVERHGDGVFTVVIGVPEVTTGDAVAERYGATTRFRQHMEGEGTYLDENDVSILGLPLTFLATNIP</sequence>